<reference evidence="1 2" key="1">
    <citation type="submission" date="2015-04" db="EMBL/GenBank/DDBJ databases">
        <title>Whole genome shotgun sequence of Sphingomonas changbaiensis NBRC 104936.</title>
        <authorList>
            <person name="Katano-Makiyama Y."/>
            <person name="Hosoyama A."/>
            <person name="Hashimoto M."/>
            <person name="Noguchi M."/>
            <person name="Tsuchikane K."/>
            <person name="Ohji S."/>
            <person name="Yamazoe A."/>
            <person name="Ichikawa N."/>
            <person name="Kimura A."/>
            <person name="Fujita N."/>
        </authorList>
    </citation>
    <scope>NUCLEOTIDE SEQUENCE [LARGE SCALE GENOMIC DNA]</scope>
    <source>
        <strain evidence="1 2">NBRC 104936</strain>
    </source>
</reference>
<gene>
    <name evidence="1" type="ORF">SCH01S_53_00600</name>
</gene>
<dbReference type="AlphaFoldDB" id="A0A0E9MU37"/>
<comment type="caution">
    <text evidence="1">The sequence shown here is derived from an EMBL/GenBank/DDBJ whole genome shotgun (WGS) entry which is preliminary data.</text>
</comment>
<evidence type="ECO:0000313" key="1">
    <source>
        <dbReference type="EMBL" id="GAO40988.1"/>
    </source>
</evidence>
<proteinExistence type="predicted"/>
<organism evidence="1 2">
    <name type="scientific">Sphingomonas changbaiensis NBRC 104936</name>
    <dbReference type="NCBI Taxonomy" id="1219043"/>
    <lineage>
        <taxon>Bacteria</taxon>
        <taxon>Pseudomonadati</taxon>
        <taxon>Pseudomonadota</taxon>
        <taxon>Alphaproteobacteria</taxon>
        <taxon>Sphingomonadales</taxon>
        <taxon>Sphingomonadaceae</taxon>
        <taxon>Sphingomonas</taxon>
    </lineage>
</organism>
<dbReference type="EMBL" id="BBWU01000053">
    <property type="protein sequence ID" value="GAO40988.1"/>
    <property type="molecule type" value="Genomic_DNA"/>
</dbReference>
<evidence type="ECO:0008006" key="3">
    <source>
        <dbReference type="Google" id="ProtNLM"/>
    </source>
</evidence>
<dbReference type="Proteomes" id="UP000033202">
    <property type="component" value="Unassembled WGS sequence"/>
</dbReference>
<evidence type="ECO:0000313" key="2">
    <source>
        <dbReference type="Proteomes" id="UP000033202"/>
    </source>
</evidence>
<accession>A0A0E9MU37</accession>
<keyword evidence="2" id="KW-1185">Reference proteome</keyword>
<name>A0A0E9MU37_9SPHN</name>
<protein>
    <recommendedName>
        <fullName evidence="3">Recombinase</fullName>
    </recommendedName>
</protein>
<sequence length="61" mass="6800">MGSSVLLGYHVKDCELLVNEREAETVRHIMRRYLALSSVRALQEELTAQDSPAKVAIRSSA</sequence>
<dbReference type="InterPro" id="IPR038109">
    <property type="entry name" value="DNA_bind_recomb_sf"/>
</dbReference>
<dbReference type="Gene3D" id="3.90.1750.20">
    <property type="entry name" value="Putative Large Serine Recombinase, Chain B, Domain 2"/>
    <property type="match status" value="1"/>
</dbReference>